<evidence type="ECO:0000313" key="1">
    <source>
        <dbReference type="EMBL" id="BCX48134.1"/>
    </source>
</evidence>
<dbReference type="Proteomes" id="UP001374893">
    <property type="component" value="Chromosome"/>
</dbReference>
<name>A0ABN6H6A5_9BACT</name>
<reference evidence="1 2" key="1">
    <citation type="submission" date="2021-06" db="EMBL/GenBank/DDBJ databases">
        <title>Complete genome of Haloferula helveola possessing various polysaccharide degrading enzymes.</title>
        <authorList>
            <person name="Takami H."/>
            <person name="Huang C."/>
            <person name="Hamasaki K."/>
        </authorList>
    </citation>
    <scope>NUCLEOTIDE SEQUENCE [LARGE SCALE GENOMIC DNA]</scope>
    <source>
        <strain evidence="1 2">CN-1</strain>
    </source>
</reference>
<sequence>MPASGIAVSSIRSDERLSKAEWDCGSLQVSGDPVVLFGDLKPDYFASLLRRLPEPKEIR</sequence>
<protein>
    <submittedName>
        <fullName evidence="1">Uncharacterized protein</fullName>
    </submittedName>
</protein>
<evidence type="ECO:0000313" key="2">
    <source>
        <dbReference type="Proteomes" id="UP001374893"/>
    </source>
</evidence>
<keyword evidence="2" id="KW-1185">Reference proteome</keyword>
<dbReference type="EMBL" id="AP024702">
    <property type="protein sequence ID" value="BCX48134.1"/>
    <property type="molecule type" value="Genomic_DNA"/>
</dbReference>
<gene>
    <name evidence="1" type="ORF">HAHE_20420</name>
</gene>
<organism evidence="1 2">
    <name type="scientific">Haloferula helveola</name>
    <dbReference type="NCBI Taxonomy" id="490095"/>
    <lineage>
        <taxon>Bacteria</taxon>
        <taxon>Pseudomonadati</taxon>
        <taxon>Verrucomicrobiota</taxon>
        <taxon>Verrucomicrobiia</taxon>
        <taxon>Verrucomicrobiales</taxon>
        <taxon>Verrucomicrobiaceae</taxon>
        <taxon>Haloferula</taxon>
    </lineage>
</organism>
<proteinExistence type="predicted"/>
<accession>A0ABN6H6A5</accession>